<dbReference type="SUPFAM" id="SSF54106">
    <property type="entry name" value="LysM domain"/>
    <property type="match status" value="1"/>
</dbReference>
<dbReference type="SMART" id="SM00257">
    <property type="entry name" value="LysM"/>
    <property type="match status" value="1"/>
</dbReference>
<dbReference type="PROSITE" id="PS51782">
    <property type="entry name" value="LYSM"/>
    <property type="match status" value="1"/>
</dbReference>
<evidence type="ECO:0000256" key="1">
    <source>
        <dbReference type="SAM" id="MobiDB-lite"/>
    </source>
</evidence>
<feature type="region of interest" description="Disordered" evidence="1">
    <location>
        <begin position="256"/>
        <end position="277"/>
    </location>
</feature>
<dbReference type="InterPro" id="IPR036779">
    <property type="entry name" value="LysM_dom_sf"/>
</dbReference>
<reference evidence="4" key="1">
    <citation type="submission" date="2022-11" db="UniProtKB">
        <authorList>
            <consortium name="WormBaseParasite"/>
        </authorList>
    </citation>
    <scope>IDENTIFICATION</scope>
</reference>
<evidence type="ECO:0000259" key="2">
    <source>
        <dbReference type="PROSITE" id="PS51782"/>
    </source>
</evidence>
<sequence>MFQSGQRLNIPPNPKFSTNNTTSSVQDMELTRKSSIVDQPKMNYVVSSSDTLEKIAAAHDCTVGQLVKLNKMHSRMVFAGQKIMVPVPIEATTSNEESTVNNSKQLNYNVPAERTIKNNANNSVQPLPTVPPRQATANLPAKDGAHKGPGGAYPIQHSNSASTGVSAVNQSTLVKTQSVPVGEVLKIKVKQVTESDGTITGTLLVTPNCLMFDPEVSHPLVKENGSDLYGMVANMEDIISVTVYKQFGDLTGERRNKKEDIFDPHNITGQTPENTARREAVKRSLDSTPVPVECPPSDIKFIGGAESDNEPTYYGTSAGGLLADDLYERAQSMQQPDSLSLAANASSASLSGSEQQLPCIEEEEKNTPLDPTMPTSS</sequence>
<accession>A0A915CXQ8</accession>
<evidence type="ECO:0000313" key="4">
    <source>
        <dbReference type="WBParaSite" id="jg13371"/>
    </source>
</evidence>
<evidence type="ECO:0000313" key="3">
    <source>
        <dbReference type="Proteomes" id="UP000887574"/>
    </source>
</evidence>
<dbReference type="WBParaSite" id="jg13371">
    <property type="protein sequence ID" value="jg13371"/>
    <property type="gene ID" value="jg13371"/>
</dbReference>
<dbReference type="Proteomes" id="UP000887574">
    <property type="component" value="Unplaced"/>
</dbReference>
<proteinExistence type="predicted"/>
<feature type="region of interest" description="Disordered" evidence="1">
    <location>
        <begin position="1"/>
        <end position="25"/>
    </location>
</feature>
<dbReference type="AlphaFoldDB" id="A0A915CXQ8"/>
<dbReference type="Gene3D" id="3.10.350.10">
    <property type="entry name" value="LysM domain"/>
    <property type="match status" value="1"/>
</dbReference>
<organism evidence="3 4">
    <name type="scientific">Ditylenchus dipsaci</name>
    <dbReference type="NCBI Taxonomy" id="166011"/>
    <lineage>
        <taxon>Eukaryota</taxon>
        <taxon>Metazoa</taxon>
        <taxon>Ecdysozoa</taxon>
        <taxon>Nematoda</taxon>
        <taxon>Chromadorea</taxon>
        <taxon>Rhabditida</taxon>
        <taxon>Tylenchina</taxon>
        <taxon>Tylenchomorpha</taxon>
        <taxon>Sphaerularioidea</taxon>
        <taxon>Anguinidae</taxon>
        <taxon>Anguininae</taxon>
        <taxon>Ditylenchus</taxon>
    </lineage>
</organism>
<dbReference type="Pfam" id="PF01476">
    <property type="entry name" value="LysM"/>
    <property type="match status" value="1"/>
</dbReference>
<keyword evidence="3" id="KW-1185">Reference proteome</keyword>
<dbReference type="CDD" id="cd00118">
    <property type="entry name" value="LysM"/>
    <property type="match status" value="1"/>
</dbReference>
<feature type="region of interest" description="Disordered" evidence="1">
    <location>
        <begin position="333"/>
        <end position="377"/>
    </location>
</feature>
<name>A0A915CXQ8_9BILA</name>
<protein>
    <submittedName>
        <fullName evidence="4">LysM domain-containing protein</fullName>
    </submittedName>
</protein>
<feature type="compositionally biased region" description="Polar residues" evidence="1">
    <location>
        <begin position="15"/>
        <end position="25"/>
    </location>
</feature>
<dbReference type="InterPro" id="IPR018392">
    <property type="entry name" value="LysM"/>
</dbReference>
<feature type="domain" description="LysM" evidence="2">
    <location>
        <begin position="42"/>
        <end position="85"/>
    </location>
</feature>
<feature type="compositionally biased region" description="Low complexity" evidence="1">
    <location>
        <begin position="338"/>
        <end position="353"/>
    </location>
</feature>